<dbReference type="WBParaSite" id="NBR_0000531101-mRNA-1">
    <property type="protein sequence ID" value="NBR_0000531101-mRNA-1"/>
    <property type="gene ID" value="NBR_0000531101"/>
</dbReference>
<reference evidence="2 3" key="2">
    <citation type="submission" date="2018-11" db="EMBL/GenBank/DDBJ databases">
        <authorList>
            <consortium name="Pathogen Informatics"/>
        </authorList>
    </citation>
    <scope>NUCLEOTIDE SEQUENCE [LARGE SCALE GENOMIC DNA]</scope>
</reference>
<dbReference type="EMBL" id="UYSL01012378">
    <property type="protein sequence ID" value="VDL68901.1"/>
    <property type="molecule type" value="Genomic_DNA"/>
</dbReference>
<dbReference type="PANTHER" id="PTHR14911:SF13">
    <property type="entry name" value="TRNA (GUANINE(6)-N2)-METHYLTRANSFERASE THUMP3"/>
    <property type="match status" value="1"/>
</dbReference>
<dbReference type="Proteomes" id="UP000271162">
    <property type="component" value="Unassembled WGS sequence"/>
</dbReference>
<evidence type="ECO:0000313" key="3">
    <source>
        <dbReference type="Proteomes" id="UP000271162"/>
    </source>
</evidence>
<feature type="domain" description="Ribosomal RNA large subunit methyltransferase K/L-like methyltransferase" evidence="1">
    <location>
        <begin position="58"/>
        <end position="85"/>
    </location>
</feature>
<sequence length="134" mass="14685">MLVMVALNRESLFNRNVCAFGPTTMRSTMCYCMAALCKPCFGKNPMLSVFIYAYYLVTGDIILDPMCGGGSIPLETAMAFSGCIAVGADVNTKALERCVVNLVSSGCFLDTKNTDGLSYAWIQWKIFFVLDVRT</sequence>
<dbReference type="Pfam" id="PF01170">
    <property type="entry name" value="UPF0020"/>
    <property type="match status" value="1"/>
</dbReference>
<dbReference type="AlphaFoldDB" id="A0A0N4XS09"/>
<reference evidence="4" key="1">
    <citation type="submission" date="2017-02" db="UniProtKB">
        <authorList>
            <consortium name="WormBaseParasite"/>
        </authorList>
    </citation>
    <scope>IDENTIFICATION</scope>
</reference>
<dbReference type="STRING" id="27835.A0A0N4XS09"/>
<dbReference type="Gene3D" id="3.40.50.150">
    <property type="entry name" value="Vaccinia Virus protein VP39"/>
    <property type="match status" value="1"/>
</dbReference>
<protein>
    <submittedName>
        <fullName evidence="4">UPF0020 domain-containing protein</fullName>
    </submittedName>
</protein>
<accession>A0A0N4XS09</accession>
<gene>
    <name evidence="2" type="ORF">NBR_LOCUS5312</name>
</gene>
<dbReference type="GO" id="GO:0030488">
    <property type="term" value="P:tRNA methylation"/>
    <property type="evidence" value="ECO:0007669"/>
    <property type="project" value="TreeGrafter"/>
</dbReference>
<dbReference type="InterPro" id="IPR029063">
    <property type="entry name" value="SAM-dependent_MTases_sf"/>
</dbReference>
<dbReference type="GO" id="GO:0016423">
    <property type="term" value="F:tRNA (guanine) methyltransferase activity"/>
    <property type="evidence" value="ECO:0007669"/>
    <property type="project" value="TreeGrafter"/>
</dbReference>
<name>A0A0N4XS09_NIPBR</name>
<proteinExistence type="predicted"/>
<dbReference type="SUPFAM" id="SSF53335">
    <property type="entry name" value="S-adenosyl-L-methionine-dependent methyltransferases"/>
    <property type="match status" value="1"/>
</dbReference>
<dbReference type="GO" id="GO:0043527">
    <property type="term" value="C:tRNA methyltransferase complex"/>
    <property type="evidence" value="ECO:0007669"/>
    <property type="project" value="UniProtKB-ARBA"/>
</dbReference>
<evidence type="ECO:0000313" key="2">
    <source>
        <dbReference type="EMBL" id="VDL68901.1"/>
    </source>
</evidence>
<dbReference type="PANTHER" id="PTHR14911">
    <property type="entry name" value="THUMP DOMAIN-CONTAINING"/>
    <property type="match status" value="1"/>
</dbReference>
<keyword evidence="3" id="KW-1185">Reference proteome</keyword>
<evidence type="ECO:0000313" key="4">
    <source>
        <dbReference type="WBParaSite" id="NBR_0000531101-mRNA-1"/>
    </source>
</evidence>
<organism evidence="4">
    <name type="scientific">Nippostrongylus brasiliensis</name>
    <name type="common">Rat hookworm</name>
    <dbReference type="NCBI Taxonomy" id="27835"/>
    <lineage>
        <taxon>Eukaryota</taxon>
        <taxon>Metazoa</taxon>
        <taxon>Ecdysozoa</taxon>
        <taxon>Nematoda</taxon>
        <taxon>Chromadorea</taxon>
        <taxon>Rhabditida</taxon>
        <taxon>Rhabditina</taxon>
        <taxon>Rhabditomorpha</taxon>
        <taxon>Strongyloidea</taxon>
        <taxon>Heligmosomidae</taxon>
        <taxon>Nippostrongylus</taxon>
    </lineage>
</organism>
<evidence type="ECO:0000259" key="1">
    <source>
        <dbReference type="Pfam" id="PF01170"/>
    </source>
</evidence>
<dbReference type="InterPro" id="IPR000241">
    <property type="entry name" value="RlmKL-like_Mtase"/>
</dbReference>